<name>A0AAV5QPK4_9ASCO</name>
<keyword evidence="3" id="KW-1185">Reference proteome</keyword>
<comment type="subcellular location">
    <subcellularLocation>
        <location evidence="1">Mitochondrion</location>
    </subcellularLocation>
</comment>
<dbReference type="PIRSF" id="PIRSF037706">
    <property type="entry name" value="MRP10"/>
    <property type="match status" value="1"/>
</dbReference>
<comment type="subunit">
    <text evidence="1">Component of the mitochondrial small ribosomal subunit.</text>
</comment>
<organism evidence="2 3">
    <name type="scientific">Saccharomycopsis crataegensis</name>
    <dbReference type="NCBI Taxonomy" id="43959"/>
    <lineage>
        <taxon>Eukaryota</taxon>
        <taxon>Fungi</taxon>
        <taxon>Dikarya</taxon>
        <taxon>Ascomycota</taxon>
        <taxon>Saccharomycotina</taxon>
        <taxon>Saccharomycetes</taxon>
        <taxon>Saccharomycopsidaceae</taxon>
        <taxon>Saccharomycopsis</taxon>
    </lineage>
</organism>
<gene>
    <name evidence="2" type="ORF">DASC09_039290</name>
</gene>
<dbReference type="Proteomes" id="UP001360560">
    <property type="component" value="Unassembled WGS sequence"/>
</dbReference>
<dbReference type="RefSeq" id="XP_064853600.1">
    <property type="nucleotide sequence ID" value="XM_064997528.1"/>
</dbReference>
<evidence type="ECO:0000313" key="2">
    <source>
        <dbReference type="EMBL" id="GMM36604.1"/>
    </source>
</evidence>
<protein>
    <recommendedName>
        <fullName evidence="1">Small ribosomal subunit protein mS37</fullName>
    </recommendedName>
</protein>
<proteinExistence type="inferred from homology"/>
<comment type="caution">
    <text evidence="2">The sequence shown here is derived from an EMBL/GenBank/DDBJ whole genome shotgun (WGS) entry which is preliminary data.</text>
</comment>
<reference evidence="2 3" key="1">
    <citation type="journal article" date="2023" name="Elife">
        <title>Identification of key yeast species and microbe-microbe interactions impacting larval growth of Drosophila in the wild.</title>
        <authorList>
            <person name="Mure A."/>
            <person name="Sugiura Y."/>
            <person name="Maeda R."/>
            <person name="Honda K."/>
            <person name="Sakurai N."/>
            <person name="Takahashi Y."/>
            <person name="Watada M."/>
            <person name="Katoh T."/>
            <person name="Gotoh A."/>
            <person name="Gotoh Y."/>
            <person name="Taniguchi I."/>
            <person name="Nakamura K."/>
            <person name="Hayashi T."/>
            <person name="Katayama T."/>
            <person name="Uemura T."/>
            <person name="Hattori Y."/>
        </authorList>
    </citation>
    <scope>NUCLEOTIDE SEQUENCE [LARGE SCALE GENOMIC DNA]</scope>
    <source>
        <strain evidence="2 3">SC-9</strain>
    </source>
</reference>
<keyword evidence="1 2" id="KW-0689">Ribosomal protein</keyword>
<dbReference type="EMBL" id="BTFZ01000011">
    <property type="protein sequence ID" value="GMM36604.1"/>
    <property type="molecule type" value="Genomic_DNA"/>
</dbReference>
<dbReference type="GO" id="GO:0032543">
    <property type="term" value="P:mitochondrial translation"/>
    <property type="evidence" value="ECO:0007669"/>
    <property type="project" value="InterPro"/>
</dbReference>
<comment type="similarity">
    <text evidence="1">Belongs to the mitochondrion-specific ribosomal protein mS37 family.</text>
</comment>
<dbReference type="GO" id="GO:0003735">
    <property type="term" value="F:structural constituent of ribosome"/>
    <property type="evidence" value="ECO:0007669"/>
    <property type="project" value="InterPro"/>
</dbReference>
<dbReference type="GeneID" id="90074579"/>
<dbReference type="AlphaFoldDB" id="A0AAV5QPK4"/>
<comment type="function">
    <text evidence="1">Component of the mitochondrial ribosome (mitoribosome), a dedicated translation machinery responsible for the synthesis of mitochondrial genome-encoded proteins, including at least some of the essential transmembrane subunits of the mitochondrial respiratory chain. The mitoribosomes are attached to the mitochondrial inner membrane and translation products are cotranslationally integrated into the membrane.</text>
</comment>
<accession>A0AAV5QPK4</accession>
<keyword evidence="1" id="KW-0496">Mitochondrion</keyword>
<evidence type="ECO:0000313" key="3">
    <source>
        <dbReference type="Proteomes" id="UP001360560"/>
    </source>
</evidence>
<evidence type="ECO:0000256" key="1">
    <source>
        <dbReference type="PIRNR" id="PIRNR037706"/>
    </source>
</evidence>
<dbReference type="GO" id="GO:0005763">
    <property type="term" value="C:mitochondrial small ribosomal subunit"/>
    <property type="evidence" value="ECO:0007669"/>
    <property type="project" value="TreeGrafter"/>
</dbReference>
<dbReference type="PANTHER" id="PTHR28066">
    <property type="entry name" value="37S RIBOSOMAL PROTEIN MRP10, MITOCHONDRIAL"/>
    <property type="match status" value="1"/>
</dbReference>
<sequence>MSSKPIRLQNLPKLKVKKPVLQKQTNSCIVIMSSLLNCWSSNGEGNATCLTFEKDLKTCMNERKFEKDKVSSINYHASRLYPRISGNTKD</sequence>
<dbReference type="InterPro" id="IPR017264">
    <property type="entry name" value="Ribosomal_mS37_fun"/>
</dbReference>
<dbReference type="PANTHER" id="PTHR28066:SF1">
    <property type="entry name" value="SMALL RIBOSOMAL SUBUNIT PROTEIN MS37"/>
    <property type="match status" value="1"/>
</dbReference>
<keyword evidence="1" id="KW-0687">Ribonucleoprotein</keyword>